<dbReference type="Pfam" id="PF04365">
    <property type="entry name" value="BrnT_toxin"/>
    <property type="match status" value="1"/>
</dbReference>
<dbReference type="Proteomes" id="UP000052237">
    <property type="component" value="Unassembled WGS sequence"/>
</dbReference>
<sequence length="92" mass="10798">MTYEWDEVKAQLNIAKHGVSFDEATTVFCDDYGIIVFDEEHSDDEERFYLLGMSEKNRILIVVHCYKDGDTIRIISARKATSREKTQYKEQL</sequence>
<name>A0A0S4SYZ9_CAMHY</name>
<proteinExistence type="predicted"/>
<protein>
    <submittedName>
        <fullName evidence="1">Protein of uncharacterized function (DUF497)</fullName>
    </submittedName>
</protein>
<dbReference type="Gene3D" id="3.10.450.530">
    <property type="entry name" value="Ribonuclease toxin, BrnT, of type II toxin-antitoxin system"/>
    <property type="match status" value="1"/>
</dbReference>
<keyword evidence="2" id="KW-1185">Reference proteome</keyword>
<evidence type="ECO:0000313" key="1">
    <source>
        <dbReference type="EMBL" id="CUU91043.1"/>
    </source>
</evidence>
<dbReference type="RefSeq" id="WP_025370516.1">
    <property type="nucleotide sequence ID" value="NZ_FAVB01000017.1"/>
</dbReference>
<dbReference type="GeneID" id="56510938"/>
<organism evidence="1 2">
    <name type="scientific">Campylobacter hyointestinalis subsp. hyointestinalis</name>
    <dbReference type="NCBI Taxonomy" id="91352"/>
    <lineage>
        <taxon>Bacteria</taxon>
        <taxon>Pseudomonadati</taxon>
        <taxon>Campylobacterota</taxon>
        <taxon>Epsilonproteobacteria</taxon>
        <taxon>Campylobacterales</taxon>
        <taxon>Campylobacteraceae</taxon>
        <taxon>Campylobacter</taxon>
    </lineage>
</organism>
<dbReference type="InterPro" id="IPR007460">
    <property type="entry name" value="BrnT_toxin"/>
</dbReference>
<reference evidence="1 2" key="1">
    <citation type="submission" date="2015-11" db="EMBL/GenBank/DDBJ databases">
        <authorList>
            <consortium name="Pathogen Informatics"/>
        </authorList>
    </citation>
    <scope>NUCLEOTIDE SEQUENCE [LARGE SCALE GENOMIC DNA]</scope>
    <source>
        <strain evidence="1 2">006A-0059</strain>
    </source>
</reference>
<evidence type="ECO:0000313" key="2">
    <source>
        <dbReference type="Proteomes" id="UP000052237"/>
    </source>
</evidence>
<dbReference type="EMBL" id="FAVB01000017">
    <property type="protein sequence ID" value="CUU91043.1"/>
    <property type="molecule type" value="Genomic_DNA"/>
</dbReference>
<dbReference type="InterPro" id="IPR038573">
    <property type="entry name" value="BrnT_sf"/>
</dbReference>
<dbReference type="AlphaFoldDB" id="A0A0S4SYZ9"/>
<comment type="caution">
    <text evidence="1">The sequence shown here is derived from an EMBL/GenBank/DDBJ whole genome shotgun (WGS) entry which is preliminary data.</text>
</comment>
<gene>
    <name evidence="1" type="ORF">ERS686654_02216</name>
</gene>
<accession>A0A0S4SYZ9</accession>